<name>A0A4Q1D3Y7_9BACT</name>
<dbReference type="Proteomes" id="UP000290545">
    <property type="component" value="Unassembled WGS sequence"/>
</dbReference>
<protein>
    <submittedName>
        <fullName evidence="2">Uncharacterized protein</fullName>
    </submittedName>
</protein>
<proteinExistence type="predicted"/>
<feature type="transmembrane region" description="Helical" evidence="1">
    <location>
        <begin position="112"/>
        <end position="132"/>
    </location>
</feature>
<dbReference type="AlphaFoldDB" id="A0A4Q1D3Y7"/>
<keyword evidence="1" id="KW-0812">Transmembrane</keyword>
<feature type="transmembrane region" description="Helical" evidence="1">
    <location>
        <begin position="138"/>
        <end position="156"/>
    </location>
</feature>
<dbReference type="RefSeq" id="WP_129004050.1">
    <property type="nucleotide sequence ID" value="NZ_SDHZ01000002.1"/>
</dbReference>
<feature type="transmembrane region" description="Helical" evidence="1">
    <location>
        <begin position="24"/>
        <end position="50"/>
    </location>
</feature>
<feature type="transmembrane region" description="Helical" evidence="1">
    <location>
        <begin position="190"/>
        <end position="208"/>
    </location>
</feature>
<keyword evidence="1" id="KW-1133">Transmembrane helix</keyword>
<reference evidence="2 3" key="1">
    <citation type="submission" date="2019-01" db="EMBL/GenBank/DDBJ databases">
        <title>Filimonas sp. strain TTM-71.</title>
        <authorList>
            <person name="Chen W.-M."/>
        </authorList>
    </citation>
    <scope>NUCLEOTIDE SEQUENCE [LARGE SCALE GENOMIC DNA]</scope>
    <source>
        <strain evidence="2 3">TTM-71</strain>
    </source>
</reference>
<evidence type="ECO:0000313" key="3">
    <source>
        <dbReference type="Proteomes" id="UP000290545"/>
    </source>
</evidence>
<sequence>MTQSNQHLAALQDIKQMMEKSSRFISLSGLSGVAAGICAIIGAFIAHSWLQDPAFSESEEILYSSGTRPASVILQSRLFVLAAVVFIAALFLAIVFTWLRSKQTGIPLWGNTARKVMVAVAVPMAVGGIFILKIADAGAYGLIAPGCLFFYGLALLNASRYTLVEIRYLAYTQLILGALNLWRIGYGLHFWTLGFGISHIIYGIVMWYKYERN</sequence>
<dbReference type="OrthoDB" id="1120881at2"/>
<evidence type="ECO:0000313" key="2">
    <source>
        <dbReference type="EMBL" id="RXK83089.1"/>
    </source>
</evidence>
<comment type="caution">
    <text evidence="2">The sequence shown here is derived from an EMBL/GenBank/DDBJ whole genome shotgun (WGS) entry which is preliminary data.</text>
</comment>
<dbReference type="EMBL" id="SDHZ01000002">
    <property type="protein sequence ID" value="RXK83089.1"/>
    <property type="molecule type" value="Genomic_DNA"/>
</dbReference>
<keyword evidence="1" id="KW-0472">Membrane</keyword>
<accession>A0A4Q1D3Y7</accession>
<evidence type="ECO:0000256" key="1">
    <source>
        <dbReference type="SAM" id="Phobius"/>
    </source>
</evidence>
<organism evidence="2 3">
    <name type="scientific">Filimonas effusa</name>
    <dbReference type="NCBI Taxonomy" id="2508721"/>
    <lineage>
        <taxon>Bacteria</taxon>
        <taxon>Pseudomonadati</taxon>
        <taxon>Bacteroidota</taxon>
        <taxon>Chitinophagia</taxon>
        <taxon>Chitinophagales</taxon>
        <taxon>Chitinophagaceae</taxon>
        <taxon>Filimonas</taxon>
    </lineage>
</organism>
<gene>
    <name evidence="2" type="ORF">ESB13_13270</name>
</gene>
<keyword evidence="3" id="KW-1185">Reference proteome</keyword>
<feature type="transmembrane region" description="Helical" evidence="1">
    <location>
        <begin position="78"/>
        <end position="100"/>
    </location>
</feature>